<dbReference type="Pfam" id="PF13480">
    <property type="entry name" value="Acetyltransf_6"/>
    <property type="match status" value="1"/>
</dbReference>
<reference evidence="2 3" key="1">
    <citation type="submission" date="2020-08" db="EMBL/GenBank/DDBJ databases">
        <title>Genomic Encyclopedia of Type Strains, Phase IV (KMG-IV): sequencing the most valuable type-strain genomes for metagenomic binning, comparative biology and taxonomic classification.</title>
        <authorList>
            <person name="Goeker M."/>
        </authorList>
    </citation>
    <scope>NUCLEOTIDE SEQUENCE [LARGE SCALE GENOMIC DNA]</scope>
    <source>
        <strain evidence="2 3">DSM 25622</strain>
    </source>
</reference>
<evidence type="ECO:0000313" key="3">
    <source>
        <dbReference type="Proteomes" id="UP000580654"/>
    </source>
</evidence>
<sequence length="344" mass="36795">MRPELVTEDAGLAALRGEWEALWRRASAVPGGATPFASPAWLLPWWGAFGTGMPRVAVAREGGRLLGVLPLYLLDEGGARKLLPMGVGITDYHDALLDPSAPEGLAGALLAAVLEGAARDGAALCDLPDLPPGAALRDAAPPLGWREEGWVGEPCPVLHLPGEELRGAVPSGTPGVPSGTLRKLRMSRHRAERAGGWSAHLATAEEVLPFWEALVGMHRARWTRRGEEGGVLADPRVLAFHREALPLLFEAGVLRLWALRIGGELAAVYHAMAAGPDRLMFYLSGFDEARAFESPGTILLGHVAEAALAEGRRELHFLRGGEAYKYAWGAADRMNAGRRLLPPE</sequence>
<dbReference type="InterPro" id="IPR016181">
    <property type="entry name" value="Acyl_CoA_acyltransferase"/>
</dbReference>
<feature type="domain" description="BioF2-like acetyltransferase" evidence="1">
    <location>
        <begin position="181"/>
        <end position="325"/>
    </location>
</feature>
<dbReference type="AlphaFoldDB" id="A0A840YEQ7"/>
<dbReference type="Proteomes" id="UP000580654">
    <property type="component" value="Unassembled WGS sequence"/>
</dbReference>
<dbReference type="GO" id="GO:0016740">
    <property type="term" value="F:transferase activity"/>
    <property type="evidence" value="ECO:0007669"/>
    <property type="project" value="UniProtKB-KW"/>
</dbReference>
<keyword evidence="2" id="KW-0808">Transferase</keyword>
<comment type="caution">
    <text evidence="2">The sequence shown here is derived from an EMBL/GenBank/DDBJ whole genome shotgun (WGS) entry which is preliminary data.</text>
</comment>
<dbReference type="EMBL" id="JACIJD010000003">
    <property type="protein sequence ID" value="MBB5692982.1"/>
    <property type="molecule type" value="Genomic_DNA"/>
</dbReference>
<dbReference type="InterPro" id="IPR038740">
    <property type="entry name" value="BioF2-like_GNAT_dom"/>
</dbReference>
<name>A0A840YEQ7_9PROT</name>
<accession>A0A840YEQ7</accession>
<dbReference type="SUPFAM" id="SSF55729">
    <property type="entry name" value="Acyl-CoA N-acyltransferases (Nat)"/>
    <property type="match status" value="1"/>
</dbReference>
<dbReference type="RefSeq" id="WP_184514501.1">
    <property type="nucleotide sequence ID" value="NZ_JACIJD010000003.1"/>
</dbReference>
<gene>
    <name evidence="2" type="ORF">FHS87_001001</name>
</gene>
<keyword evidence="3" id="KW-1185">Reference proteome</keyword>
<evidence type="ECO:0000313" key="2">
    <source>
        <dbReference type="EMBL" id="MBB5692982.1"/>
    </source>
</evidence>
<protein>
    <submittedName>
        <fullName evidence="2">CelD/BcsL family acetyltransferase involved in cellulose biosynthesis</fullName>
    </submittedName>
</protein>
<proteinExistence type="predicted"/>
<evidence type="ECO:0000259" key="1">
    <source>
        <dbReference type="Pfam" id="PF13480"/>
    </source>
</evidence>
<organism evidence="2 3">
    <name type="scientific">Muricoccus pecuniae</name>
    <dbReference type="NCBI Taxonomy" id="693023"/>
    <lineage>
        <taxon>Bacteria</taxon>
        <taxon>Pseudomonadati</taxon>
        <taxon>Pseudomonadota</taxon>
        <taxon>Alphaproteobacteria</taxon>
        <taxon>Acetobacterales</taxon>
        <taxon>Roseomonadaceae</taxon>
        <taxon>Muricoccus</taxon>
    </lineage>
</organism>